<dbReference type="InterPro" id="IPR025824">
    <property type="entry name" value="OB-fold_nuc-bd_dom"/>
</dbReference>
<protein>
    <recommendedName>
        <fullName evidence="5">Exodeoxyribonuclease 7 large subunit</fullName>
        <ecNumber evidence="5">3.1.11.6</ecNumber>
    </recommendedName>
    <alternativeName>
        <fullName evidence="5">Exodeoxyribonuclease VII large subunit</fullName>
        <shortName evidence="5">Exonuclease VII large subunit</shortName>
    </alternativeName>
</protein>
<dbReference type="GO" id="GO:0006308">
    <property type="term" value="P:DNA catabolic process"/>
    <property type="evidence" value="ECO:0007669"/>
    <property type="project" value="UniProtKB-UniRule"/>
</dbReference>
<comment type="function">
    <text evidence="5">Bidirectionally degrades single-stranded DNA into large acid-insoluble oligonucleotides, which are then degraded further into small acid-soluble oligonucleotides.</text>
</comment>
<evidence type="ECO:0000259" key="9">
    <source>
        <dbReference type="Pfam" id="PF02601"/>
    </source>
</evidence>
<gene>
    <name evidence="5 11" type="primary">xseA</name>
    <name evidence="11" type="ORF">NCTC7915_01382</name>
</gene>
<keyword evidence="2 5" id="KW-0540">Nuclease</keyword>
<organism evidence="11 12">
    <name type="scientific">Dermatophilus congolensis</name>
    <dbReference type="NCBI Taxonomy" id="1863"/>
    <lineage>
        <taxon>Bacteria</taxon>
        <taxon>Bacillati</taxon>
        <taxon>Actinomycetota</taxon>
        <taxon>Actinomycetes</taxon>
        <taxon>Micrococcales</taxon>
        <taxon>Dermatophilaceae</taxon>
        <taxon>Dermatophilus</taxon>
    </lineage>
</organism>
<comment type="similarity">
    <text evidence="5 6">Belongs to the XseA family.</text>
</comment>
<evidence type="ECO:0000256" key="8">
    <source>
        <dbReference type="SAM" id="SignalP"/>
    </source>
</evidence>
<dbReference type="GO" id="GO:0008855">
    <property type="term" value="F:exodeoxyribonuclease VII activity"/>
    <property type="evidence" value="ECO:0007669"/>
    <property type="project" value="UniProtKB-UniRule"/>
</dbReference>
<keyword evidence="4 5" id="KW-0269">Exonuclease</keyword>
<dbReference type="CDD" id="cd04489">
    <property type="entry name" value="ExoVII_LU_OBF"/>
    <property type="match status" value="1"/>
</dbReference>
<dbReference type="Proteomes" id="UP000254118">
    <property type="component" value="Unassembled WGS sequence"/>
</dbReference>
<comment type="subcellular location">
    <subcellularLocation>
        <location evidence="5 6">Cytoplasm</location>
    </subcellularLocation>
</comment>
<dbReference type="GO" id="GO:0009318">
    <property type="term" value="C:exodeoxyribonuclease VII complex"/>
    <property type="evidence" value="ECO:0007669"/>
    <property type="project" value="UniProtKB-UniRule"/>
</dbReference>
<proteinExistence type="inferred from homology"/>
<evidence type="ECO:0000256" key="4">
    <source>
        <dbReference type="ARBA" id="ARBA00022839"/>
    </source>
</evidence>
<dbReference type="PANTHER" id="PTHR30008:SF0">
    <property type="entry name" value="EXODEOXYRIBONUCLEASE 7 LARGE SUBUNIT"/>
    <property type="match status" value="1"/>
</dbReference>
<feature type="region of interest" description="Disordered" evidence="7">
    <location>
        <begin position="22"/>
        <end position="48"/>
    </location>
</feature>
<keyword evidence="8" id="KW-0732">Signal</keyword>
<dbReference type="EC" id="3.1.11.6" evidence="5"/>
<feature type="compositionally biased region" description="Basic and acidic residues" evidence="7">
    <location>
        <begin position="32"/>
        <end position="42"/>
    </location>
</feature>
<comment type="subunit">
    <text evidence="5">Heterooligomer composed of large and small subunits.</text>
</comment>
<dbReference type="PANTHER" id="PTHR30008">
    <property type="entry name" value="EXODEOXYRIBONUCLEASE 7 LARGE SUBUNIT"/>
    <property type="match status" value="1"/>
</dbReference>
<dbReference type="Pfam" id="PF02601">
    <property type="entry name" value="Exonuc_VII_L"/>
    <property type="match status" value="1"/>
</dbReference>
<evidence type="ECO:0000313" key="12">
    <source>
        <dbReference type="Proteomes" id="UP000254118"/>
    </source>
</evidence>
<dbReference type="EMBL" id="UFYA01000001">
    <property type="protein sequence ID" value="STD10441.1"/>
    <property type="molecule type" value="Genomic_DNA"/>
</dbReference>
<dbReference type="Pfam" id="PF13742">
    <property type="entry name" value="tRNA_anti_2"/>
    <property type="match status" value="1"/>
</dbReference>
<evidence type="ECO:0000256" key="7">
    <source>
        <dbReference type="SAM" id="MobiDB-lite"/>
    </source>
</evidence>
<evidence type="ECO:0000313" key="11">
    <source>
        <dbReference type="EMBL" id="STD10441.1"/>
    </source>
</evidence>
<sequence length="453" mass="49661">MITAVCATLSVLGVILAFVSNSDPSSPTAARPDSDGAPRELPAKAAETTAENPWPLRLLTENITAYINRMSALWIEAQVIELKRRPGAWSAFLTLRDVDVDMSLNVSIPTRTLDALPDEIGNGQRVVVHCKPTFWAKRGSFQMEARDIRPVGQGELLAQIERLKKLLESEGLFDPSRKKSLPFLPRCIGLICGRESAAERDVVENARRRWPGVDFEIREVAVQGRDAVPQVSRALCELDDLAHVDVIVIARGGGSFEDLLAFSNETLLRAVAAARTPVVSAIGHEVDVPLLDFVADVRASTPTDSAKHLVPDHAEESEALGNARVRMQQAVRRRLDDERRGLATMRTRPVLATPKAMLRPYREQRDALHERVTRATGIALAAARADLRGHVSHLGALSPQSTLERGYAVVQQHDGSVIRDPDQVRADEVLRVRVAGGDFTVMSRSQQDCDSAS</sequence>
<keyword evidence="3 5" id="KW-0378">Hydrolase</keyword>
<feature type="domain" description="OB-fold nucleic acid binding" evidence="10">
    <location>
        <begin position="57"/>
        <end position="149"/>
    </location>
</feature>
<comment type="catalytic activity">
    <reaction evidence="5 6">
        <text>Exonucleolytic cleavage in either 5'- to 3'- or 3'- to 5'-direction to yield nucleoside 5'-phosphates.</text>
        <dbReference type="EC" id="3.1.11.6"/>
    </reaction>
</comment>
<comment type="caution">
    <text evidence="11">The sequence shown here is derived from an EMBL/GenBank/DDBJ whole genome shotgun (WGS) entry which is preliminary data.</text>
</comment>
<evidence type="ECO:0000256" key="3">
    <source>
        <dbReference type="ARBA" id="ARBA00022801"/>
    </source>
</evidence>
<evidence type="ECO:0000256" key="5">
    <source>
        <dbReference type="HAMAP-Rule" id="MF_00378"/>
    </source>
</evidence>
<feature type="signal peptide" evidence="8">
    <location>
        <begin position="1"/>
        <end position="22"/>
    </location>
</feature>
<feature type="domain" description="Exonuclease VII large subunit C-terminal" evidence="9">
    <location>
        <begin position="172"/>
        <end position="387"/>
    </location>
</feature>
<dbReference type="InterPro" id="IPR003753">
    <property type="entry name" value="Exonuc_VII_L"/>
</dbReference>
<dbReference type="HAMAP" id="MF_00378">
    <property type="entry name" value="Exonuc_7_L"/>
    <property type="match status" value="1"/>
</dbReference>
<evidence type="ECO:0000256" key="1">
    <source>
        <dbReference type="ARBA" id="ARBA00022490"/>
    </source>
</evidence>
<name>A0AA46BNN0_9MICO</name>
<dbReference type="InterPro" id="IPR020579">
    <property type="entry name" value="Exonuc_VII_lsu_C"/>
</dbReference>
<dbReference type="GO" id="GO:0003676">
    <property type="term" value="F:nucleic acid binding"/>
    <property type="evidence" value="ECO:0007669"/>
    <property type="project" value="InterPro"/>
</dbReference>
<keyword evidence="1 5" id="KW-0963">Cytoplasm</keyword>
<reference evidence="11 12" key="1">
    <citation type="submission" date="2018-06" db="EMBL/GenBank/DDBJ databases">
        <authorList>
            <consortium name="Pathogen Informatics"/>
            <person name="Doyle S."/>
        </authorList>
    </citation>
    <scope>NUCLEOTIDE SEQUENCE [LARGE SCALE GENOMIC DNA]</scope>
    <source>
        <strain evidence="11 12">NCTC7915</strain>
    </source>
</reference>
<dbReference type="AlphaFoldDB" id="A0AA46BNN0"/>
<dbReference type="GO" id="GO:0005737">
    <property type="term" value="C:cytoplasm"/>
    <property type="evidence" value="ECO:0007669"/>
    <property type="project" value="UniProtKB-SubCell"/>
</dbReference>
<feature type="chain" id="PRO_5041352632" description="Exodeoxyribonuclease 7 large subunit" evidence="8">
    <location>
        <begin position="23"/>
        <end position="453"/>
    </location>
</feature>
<evidence type="ECO:0000259" key="10">
    <source>
        <dbReference type="Pfam" id="PF13742"/>
    </source>
</evidence>
<accession>A0AA46BNN0</accession>
<evidence type="ECO:0000256" key="2">
    <source>
        <dbReference type="ARBA" id="ARBA00022722"/>
    </source>
</evidence>
<evidence type="ECO:0000256" key="6">
    <source>
        <dbReference type="RuleBase" id="RU004355"/>
    </source>
</evidence>
<dbReference type="NCBIfam" id="TIGR00237">
    <property type="entry name" value="xseA"/>
    <property type="match status" value="1"/>
</dbReference>